<evidence type="ECO:0000259" key="1">
    <source>
        <dbReference type="Pfam" id="PF01370"/>
    </source>
</evidence>
<sequence length="283" mass="31963">MRIVLTGGSGYIGSSLIPALIKKYGQVYNIGRNTISEVSINGSKEYCEFTYESLFDSLVELSPDLVINLAAGYYNDDGAPDLNVIDGNLKIPFIILEYFKSCNSGRFINIGSYWEFSCSGRGVKGVNPYGIIKSTVRRLLDYYSKYNVIYTNLILYGSYGENDHRGKIVDCIIDAVNSNETLKLSPGEQKLNLVYIDDIIEAILYIVSSDNGQYDNETLSIYTPTEHTVKEIVCFINEIKDNNLSLGGGRYRHDEVMAPDYKYRNIFHAKDKLKEYITSKIKK</sequence>
<dbReference type="Gene3D" id="3.40.50.720">
    <property type="entry name" value="NAD(P)-binding Rossmann-like Domain"/>
    <property type="match status" value="1"/>
</dbReference>
<dbReference type="InterPro" id="IPR036291">
    <property type="entry name" value="NAD(P)-bd_dom_sf"/>
</dbReference>
<dbReference type="EMBL" id="KJ504353">
    <property type="protein sequence ID" value="AKA20931.1"/>
    <property type="molecule type" value="Genomic_DNA"/>
</dbReference>
<evidence type="ECO:0000313" key="2">
    <source>
        <dbReference type="EMBL" id="AKA20931.1"/>
    </source>
</evidence>
<dbReference type="InterPro" id="IPR001509">
    <property type="entry name" value="Epimerase_deHydtase"/>
</dbReference>
<accession>A0A141AXU5</accession>
<name>A0A141AXU5_YERPU</name>
<dbReference type="Pfam" id="PF01370">
    <property type="entry name" value="Epimerase"/>
    <property type="match status" value="1"/>
</dbReference>
<protein>
    <submittedName>
        <fullName evidence="2">Abe</fullName>
    </submittedName>
</protein>
<dbReference type="SUPFAM" id="SSF51735">
    <property type="entry name" value="NAD(P)-binding Rossmann-fold domains"/>
    <property type="match status" value="1"/>
</dbReference>
<gene>
    <name evidence="2" type="primary">abe</name>
</gene>
<dbReference type="PANTHER" id="PTHR43245:SF13">
    <property type="entry name" value="UDP-D-APIOSE_UDP-D-XYLOSE SYNTHASE 2"/>
    <property type="match status" value="1"/>
</dbReference>
<proteinExistence type="predicted"/>
<dbReference type="AlphaFoldDB" id="A0A141AXU5"/>
<dbReference type="InterPro" id="IPR050177">
    <property type="entry name" value="Lipid_A_modif_metabolic_enz"/>
</dbReference>
<feature type="domain" description="NAD-dependent epimerase/dehydratase" evidence="1">
    <location>
        <begin position="3"/>
        <end position="212"/>
    </location>
</feature>
<organism evidence="2">
    <name type="scientific">Yersinia pseudotuberculosis</name>
    <dbReference type="NCBI Taxonomy" id="633"/>
    <lineage>
        <taxon>Bacteria</taxon>
        <taxon>Pseudomonadati</taxon>
        <taxon>Pseudomonadota</taxon>
        <taxon>Gammaproteobacteria</taxon>
        <taxon>Enterobacterales</taxon>
        <taxon>Yersiniaceae</taxon>
        <taxon>Yersinia</taxon>
    </lineage>
</organism>
<reference evidence="2" key="1">
    <citation type="submission" date="2014-02" db="EMBL/GenBank/DDBJ databases">
        <title>O-specific polysaccharides of Yersinia pseudotuberculosis.</title>
        <authorList>
            <person name="Kenyon J.J."/>
            <person name="Reeves P.R."/>
        </authorList>
    </citation>
    <scope>NUCLEOTIDE SEQUENCE</scope>
    <source>
        <strain evidence="2">H62/87</strain>
    </source>
</reference>
<dbReference type="PANTHER" id="PTHR43245">
    <property type="entry name" value="BIFUNCTIONAL POLYMYXIN RESISTANCE PROTEIN ARNA"/>
    <property type="match status" value="1"/>
</dbReference>